<evidence type="ECO:0000256" key="2">
    <source>
        <dbReference type="SAM" id="Phobius"/>
    </source>
</evidence>
<accession>A0AAV4TE97</accession>
<gene>
    <name evidence="4" type="primary">SLC16A14_3</name>
    <name evidence="4" type="ORF">CEXT_590121</name>
</gene>
<dbReference type="AlphaFoldDB" id="A0AAV4TE97"/>
<dbReference type="EMBL" id="BPLR01010927">
    <property type="protein sequence ID" value="GIY43085.1"/>
    <property type="molecule type" value="Genomic_DNA"/>
</dbReference>
<sequence>MGISNTIGKVIFGLWADKGTCDVLTLYAGCLLVCGVPTMMVSLMTDYYHLAVYSVVLGLAWGGSISLSTIVLVNLLGMNKLSNAYGLYLLSIGVATITGPPLTAVLHDMTSNYGAGFYLSGGSITIGALILFTIPSIRRRFPQQMLHNP</sequence>
<protein>
    <submittedName>
        <fullName evidence="4">Monocarboxylate transporter 14</fullName>
    </submittedName>
</protein>
<dbReference type="Pfam" id="PF07690">
    <property type="entry name" value="MFS_1"/>
    <property type="match status" value="1"/>
</dbReference>
<keyword evidence="2" id="KW-0812">Transmembrane</keyword>
<comment type="caution">
    <text evidence="4">The sequence shown here is derived from an EMBL/GenBank/DDBJ whole genome shotgun (WGS) entry which is preliminary data.</text>
</comment>
<dbReference type="Gene3D" id="1.20.1250.20">
    <property type="entry name" value="MFS general substrate transporter like domains"/>
    <property type="match status" value="1"/>
</dbReference>
<reference evidence="4 5" key="1">
    <citation type="submission" date="2021-06" db="EMBL/GenBank/DDBJ databases">
        <title>Caerostris extrusa draft genome.</title>
        <authorList>
            <person name="Kono N."/>
            <person name="Arakawa K."/>
        </authorList>
    </citation>
    <scope>NUCLEOTIDE SEQUENCE [LARGE SCALE GENOMIC DNA]</scope>
</reference>
<organism evidence="4 5">
    <name type="scientific">Caerostris extrusa</name>
    <name type="common">Bark spider</name>
    <name type="synonym">Caerostris bankana</name>
    <dbReference type="NCBI Taxonomy" id="172846"/>
    <lineage>
        <taxon>Eukaryota</taxon>
        <taxon>Metazoa</taxon>
        <taxon>Ecdysozoa</taxon>
        <taxon>Arthropoda</taxon>
        <taxon>Chelicerata</taxon>
        <taxon>Arachnida</taxon>
        <taxon>Araneae</taxon>
        <taxon>Araneomorphae</taxon>
        <taxon>Entelegynae</taxon>
        <taxon>Araneoidea</taxon>
        <taxon>Araneidae</taxon>
        <taxon>Caerostris</taxon>
    </lineage>
</organism>
<evidence type="ECO:0000256" key="1">
    <source>
        <dbReference type="ARBA" id="ARBA00004141"/>
    </source>
</evidence>
<keyword evidence="5" id="KW-1185">Reference proteome</keyword>
<dbReference type="InterPro" id="IPR050327">
    <property type="entry name" value="Proton-linked_MCT"/>
</dbReference>
<evidence type="ECO:0000313" key="4">
    <source>
        <dbReference type="EMBL" id="GIY43085.1"/>
    </source>
</evidence>
<evidence type="ECO:0000313" key="5">
    <source>
        <dbReference type="Proteomes" id="UP001054945"/>
    </source>
</evidence>
<feature type="transmembrane region" description="Helical" evidence="2">
    <location>
        <begin position="115"/>
        <end position="137"/>
    </location>
</feature>
<dbReference type="PANTHER" id="PTHR11360">
    <property type="entry name" value="MONOCARBOXYLATE TRANSPORTER"/>
    <property type="match status" value="1"/>
</dbReference>
<feature type="domain" description="Major facilitator superfamily (MFS) profile" evidence="3">
    <location>
        <begin position="1"/>
        <end position="149"/>
    </location>
</feature>
<dbReference type="Proteomes" id="UP001054945">
    <property type="component" value="Unassembled WGS sequence"/>
</dbReference>
<feature type="transmembrane region" description="Helical" evidence="2">
    <location>
        <begin position="85"/>
        <end position="103"/>
    </location>
</feature>
<dbReference type="SUPFAM" id="SSF103473">
    <property type="entry name" value="MFS general substrate transporter"/>
    <property type="match status" value="1"/>
</dbReference>
<dbReference type="GO" id="GO:0008028">
    <property type="term" value="F:monocarboxylic acid transmembrane transporter activity"/>
    <property type="evidence" value="ECO:0007669"/>
    <property type="project" value="TreeGrafter"/>
</dbReference>
<evidence type="ECO:0000259" key="3">
    <source>
        <dbReference type="PROSITE" id="PS50850"/>
    </source>
</evidence>
<keyword evidence="2" id="KW-0472">Membrane</keyword>
<dbReference type="InterPro" id="IPR011701">
    <property type="entry name" value="MFS"/>
</dbReference>
<dbReference type="PANTHER" id="PTHR11360:SF284">
    <property type="entry name" value="EG:103B4.3 PROTEIN-RELATED"/>
    <property type="match status" value="1"/>
</dbReference>
<feature type="transmembrane region" description="Helical" evidence="2">
    <location>
        <begin position="24"/>
        <end position="44"/>
    </location>
</feature>
<proteinExistence type="predicted"/>
<keyword evidence="2" id="KW-1133">Transmembrane helix</keyword>
<comment type="subcellular location">
    <subcellularLocation>
        <location evidence="1">Membrane</location>
        <topology evidence="1">Multi-pass membrane protein</topology>
    </subcellularLocation>
</comment>
<feature type="transmembrane region" description="Helical" evidence="2">
    <location>
        <begin position="50"/>
        <end position="73"/>
    </location>
</feature>
<dbReference type="GO" id="GO:0016020">
    <property type="term" value="C:membrane"/>
    <property type="evidence" value="ECO:0007669"/>
    <property type="project" value="UniProtKB-SubCell"/>
</dbReference>
<dbReference type="PROSITE" id="PS50850">
    <property type="entry name" value="MFS"/>
    <property type="match status" value="1"/>
</dbReference>
<name>A0AAV4TE97_CAEEX</name>
<dbReference type="InterPro" id="IPR036259">
    <property type="entry name" value="MFS_trans_sf"/>
</dbReference>
<dbReference type="InterPro" id="IPR020846">
    <property type="entry name" value="MFS_dom"/>
</dbReference>